<evidence type="ECO:0000259" key="3">
    <source>
        <dbReference type="Pfam" id="PF00905"/>
    </source>
</evidence>
<dbReference type="PANTHER" id="PTHR30627:SF1">
    <property type="entry name" value="PEPTIDOGLYCAN D,D-TRANSPEPTIDASE FTSI"/>
    <property type="match status" value="1"/>
</dbReference>
<dbReference type="SUPFAM" id="SSF56601">
    <property type="entry name" value="beta-lactamase/transpeptidase-like"/>
    <property type="match status" value="1"/>
</dbReference>
<dbReference type="Gene3D" id="3.30.450.330">
    <property type="match status" value="2"/>
</dbReference>
<gene>
    <name evidence="4" type="ORF">GKE01_09485</name>
</gene>
<comment type="subcellular location">
    <subcellularLocation>
        <location evidence="1">Membrane</location>
    </subcellularLocation>
</comment>
<evidence type="ECO:0000256" key="2">
    <source>
        <dbReference type="ARBA" id="ARBA00023136"/>
    </source>
</evidence>
<dbReference type="InterPro" id="IPR001460">
    <property type="entry name" value="PCN-bd_Tpept"/>
</dbReference>
<accession>A0A6G1ZD41</accession>
<comment type="caution">
    <text evidence="4">The sequence shown here is derived from an EMBL/GenBank/DDBJ whole genome shotgun (WGS) entry which is preliminary data.</text>
</comment>
<dbReference type="GO" id="GO:0005886">
    <property type="term" value="C:plasma membrane"/>
    <property type="evidence" value="ECO:0007669"/>
    <property type="project" value="TreeGrafter"/>
</dbReference>
<feature type="domain" description="Penicillin-binding protein transpeptidase" evidence="3">
    <location>
        <begin position="161"/>
        <end position="270"/>
    </location>
</feature>
<dbReference type="RefSeq" id="WP_010802514.1">
    <property type="nucleotide sequence ID" value="NZ_CAJSYT010000001.1"/>
</dbReference>
<reference evidence="4" key="1">
    <citation type="journal article" date="2019" name="Nat. Med.">
        <title>A library of human gut bacterial isolates paired with longitudinal multiomics data enables mechanistic microbiome research.</title>
        <authorList>
            <person name="Poyet M."/>
            <person name="Groussin M."/>
            <person name="Gibbons S.M."/>
            <person name="Avila-Pacheco J."/>
            <person name="Jiang X."/>
            <person name="Kearney S.M."/>
            <person name="Perrotta A.R."/>
            <person name="Berdy B."/>
            <person name="Zhao S."/>
            <person name="Lieberman T.D."/>
            <person name="Swanson P.K."/>
            <person name="Smith M."/>
            <person name="Roesemann S."/>
            <person name="Alexander J.E."/>
            <person name="Rich S.A."/>
            <person name="Livny J."/>
            <person name="Vlamakis H."/>
            <person name="Clish C."/>
            <person name="Bullock K."/>
            <person name="Deik A."/>
            <person name="Scott J."/>
            <person name="Pierce K.A."/>
            <person name="Xavier R.J."/>
            <person name="Alm E.J."/>
        </authorList>
    </citation>
    <scope>NUCLEOTIDE SEQUENCE</scope>
    <source>
        <strain evidence="4">BIOML-A4</strain>
    </source>
</reference>
<sequence>MINNKIYFFISLICFSCITVKGQLQPTVETSLQSTLQNVDADSGLVMIMDAKEEAIVQSCISLLNGKPYKNEKSQQYTNVRDMGTLAVPVSLIPAMDIGNVSLSDTVDVGNGIYMYNGKEIRDHNADMGGYGEITLQQAVMFDSRVGMIKSLIPYTTVETTYSPMDILKFYHAIAISDTSLCSTKTMGEIQHTLEKVVCEGTGKPLFSDDIKIAGKTGSVIKEDGTHEVSFCGYFKVNDSVYTCLIIISNPKKGYPSGGIMAVNVIKEIINNLN</sequence>
<dbReference type="EMBL" id="WKLP01000012">
    <property type="protein sequence ID" value="MRY11698.1"/>
    <property type="molecule type" value="Genomic_DNA"/>
</dbReference>
<dbReference type="GO" id="GO:0008658">
    <property type="term" value="F:penicillin binding"/>
    <property type="evidence" value="ECO:0007669"/>
    <property type="project" value="InterPro"/>
</dbReference>
<dbReference type="Gene3D" id="3.40.710.10">
    <property type="entry name" value="DD-peptidase/beta-lactamase superfamily"/>
    <property type="match status" value="1"/>
</dbReference>
<dbReference type="InterPro" id="IPR050515">
    <property type="entry name" value="Beta-lactam/transpept"/>
</dbReference>
<dbReference type="Pfam" id="PF00905">
    <property type="entry name" value="Transpeptidase"/>
    <property type="match status" value="1"/>
</dbReference>
<organism evidence="4">
    <name type="scientific">Parabacteroides goldsteinii</name>
    <dbReference type="NCBI Taxonomy" id="328812"/>
    <lineage>
        <taxon>Bacteria</taxon>
        <taxon>Pseudomonadati</taxon>
        <taxon>Bacteroidota</taxon>
        <taxon>Bacteroidia</taxon>
        <taxon>Bacteroidales</taxon>
        <taxon>Tannerellaceae</taxon>
        <taxon>Parabacteroides</taxon>
    </lineage>
</organism>
<dbReference type="AlphaFoldDB" id="A0A6G1ZD41"/>
<protein>
    <recommendedName>
        <fullName evidence="3">Penicillin-binding protein transpeptidase domain-containing protein</fullName>
    </recommendedName>
</protein>
<proteinExistence type="predicted"/>
<dbReference type="InterPro" id="IPR012338">
    <property type="entry name" value="Beta-lactam/transpept-like"/>
</dbReference>
<dbReference type="PANTHER" id="PTHR30627">
    <property type="entry name" value="PEPTIDOGLYCAN D,D-TRANSPEPTIDASE"/>
    <property type="match status" value="1"/>
</dbReference>
<name>A0A6G1ZD41_9BACT</name>
<keyword evidence="2" id="KW-0472">Membrane</keyword>
<dbReference type="GO" id="GO:0071555">
    <property type="term" value="P:cell wall organization"/>
    <property type="evidence" value="ECO:0007669"/>
    <property type="project" value="TreeGrafter"/>
</dbReference>
<evidence type="ECO:0000256" key="1">
    <source>
        <dbReference type="ARBA" id="ARBA00004370"/>
    </source>
</evidence>
<evidence type="ECO:0000313" key="4">
    <source>
        <dbReference type="EMBL" id="MRY11698.1"/>
    </source>
</evidence>